<dbReference type="Gene3D" id="2.40.50.1020">
    <property type="entry name" value="LytTr DNA-binding domain"/>
    <property type="match status" value="1"/>
</dbReference>
<dbReference type="EMBL" id="LNAM01000165">
    <property type="protein sequence ID" value="KSV58592.1"/>
    <property type="molecule type" value="Genomic_DNA"/>
</dbReference>
<comment type="function">
    <text evidence="2">May play the central regulatory role in sporulation. It may be an element of the effector pathway responsible for the activation of sporulation genes in response to nutritional stress. Spo0A may act in concert with spo0H (a sigma factor) to control the expression of some genes that are critical to the sporulation process.</text>
</comment>
<evidence type="ECO:0000259" key="4">
    <source>
        <dbReference type="PROSITE" id="PS50110"/>
    </source>
</evidence>
<feature type="domain" description="HTH LytTR-type" evidence="5">
    <location>
        <begin position="149"/>
        <end position="236"/>
    </location>
</feature>
<dbReference type="GO" id="GO:0003677">
    <property type="term" value="F:DNA binding"/>
    <property type="evidence" value="ECO:0007669"/>
    <property type="project" value="InterPro"/>
</dbReference>
<dbReference type="STRING" id="290052.ASU35_12060"/>
<dbReference type="Proteomes" id="UP000054874">
    <property type="component" value="Unassembled WGS sequence"/>
</dbReference>
<evidence type="ECO:0000256" key="1">
    <source>
        <dbReference type="ARBA" id="ARBA00018672"/>
    </source>
</evidence>
<feature type="modified residue" description="4-aspartylphosphate" evidence="3">
    <location>
        <position position="63"/>
    </location>
</feature>
<gene>
    <name evidence="6" type="ORF">ASU35_12060</name>
</gene>
<evidence type="ECO:0000256" key="2">
    <source>
        <dbReference type="ARBA" id="ARBA00024867"/>
    </source>
</evidence>
<dbReference type="AlphaFoldDB" id="A0A0V8QDE5"/>
<evidence type="ECO:0000313" key="7">
    <source>
        <dbReference type="Proteomes" id="UP000054874"/>
    </source>
</evidence>
<proteinExistence type="predicted"/>
<feature type="domain" description="Response regulatory" evidence="4">
    <location>
        <begin position="7"/>
        <end position="126"/>
    </location>
</feature>
<dbReference type="Pfam" id="PF04397">
    <property type="entry name" value="LytTR"/>
    <property type="match status" value="1"/>
</dbReference>
<organism evidence="6 7">
    <name type="scientific">Acetivibrio ethanolgignens</name>
    <dbReference type="NCBI Taxonomy" id="290052"/>
    <lineage>
        <taxon>Bacteria</taxon>
        <taxon>Bacillati</taxon>
        <taxon>Bacillota</taxon>
        <taxon>Clostridia</taxon>
        <taxon>Eubacteriales</taxon>
        <taxon>Oscillospiraceae</taxon>
        <taxon>Acetivibrio</taxon>
    </lineage>
</organism>
<dbReference type="GO" id="GO:0000156">
    <property type="term" value="F:phosphorelay response regulator activity"/>
    <property type="evidence" value="ECO:0007669"/>
    <property type="project" value="InterPro"/>
</dbReference>
<comment type="caution">
    <text evidence="6">The sequence shown here is derived from an EMBL/GenBank/DDBJ whole genome shotgun (WGS) entry which is preliminary data.</text>
</comment>
<dbReference type="InterPro" id="IPR046947">
    <property type="entry name" value="LytR-like"/>
</dbReference>
<dbReference type="PROSITE" id="PS50930">
    <property type="entry name" value="HTH_LYTTR"/>
    <property type="match status" value="1"/>
</dbReference>
<keyword evidence="7" id="KW-1185">Reference proteome</keyword>
<dbReference type="OrthoDB" id="9779387at2"/>
<evidence type="ECO:0000313" key="6">
    <source>
        <dbReference type="EMBL" id="KSV58592.1"/>
    </source>
</evidence>
<dbReference type="SMART" id="SM00850">
    <property type="entry name" value="LytTR"/>
    <property type="match status" value="1"/>
</dbReference>
<dbReference type="SUPFAM" id="SSF52172">
    <property type="entry name" value="CheY-like"/>
    <property type="match status" value="1"/>
</dbReference>
<protein>
    <recommendedName>
        <fullName evidence="1">Stage 0 sporulation protein A homolog</fullName>
    </recommendedName>
</protein>
<dbReference type="PANTHER" id="PTHR37299">
    <property type="entry name" value="TRANSCRIPTIONAL REGULATOR-RELATED"/>
    <property type="match status" value="1"/>
</dbReference>
<keyword evidence="3" id="KW-0597">Phosphoprotein</keyword>
<dbReference type="PROSITE" id="PS50110">
    <property type="entry name" value="RESPONSE_REGULATORY"/>
    <property type="match status" value="1"/>
</dbReference>
<dbReference type="CDD" id="cd00156">
    <property type="entry name" value="REC"/>
    <property type="match status" value="1"/>
</dbReference>
<sequence length="244" mass="28608">MYGKDTVIGICDDNPEDVIRIQQEICNCLKLLGEENPIIIVYESGRELLENCKKQTIDLVFLDLEMPECNGFELAEQIYDFNQAIKIIFVSNHENMVFDSYEYAPLWFVRKSFMERDMLKAIQKYLQMETKVQIWCKSGEGTKDIWLYINKVLYIECSGHTLSIHMKNKECHKIYGSLKSLEEKLHTYGFVRIHKNFLVNARCVKEIGNRTVCLPDGIELDIGKNRRKEIKQLLENYNGGRRMC</sequence>
<dbReference type="InterPro" id="IPR007492">
    <property type="entry name" value="LytTR_DNA-bd_dom"/>
</dbReference>
<dbReference type="RefSeq" id="WP_058353155.1">
    <property type="nucleotide sequence ID" value="NZ_CABMMD010000165.1"/>
</dbReference>
<dbReference type="InterPro" id="IPR011006">
    <property type="entry name" value="CheY-like_superfamily"/>
</dbReference>
<dbReference type="Gene3D" id="3.40.50.2300">
    <property type="match status" value="1"/>
</dbReference>
<dbReference type="PANTHER" id="PTHR37299:SF1">
    <property type="entry name" value="STAGE 0 SPORULATION PROTEIN A HOMOLOG"/>
    <property type="match status" value="1"/>
</dbReference>
<dbReference type="SMART" id="SM00448">
    <property type="entry name" value="REC"/>
    <property type="match status" value="1"/>
</dbReference>
<reference evidence="6 7" key="1">
    <citation type="submission" date="2015-11" db="EMBL/GenBank/DDBJ databases">
        <title>Butyribacter intestini gen. nov., sp. nov., a butyric acid-producing bacterium of the family Lachnospiraceae isolated from the human faeces.</title>
        <authorList>
            <person name="Zou Y."/>
            <person name="Xue W."/>
            <person name="Luo G."/>
            <person name="Lv M."/>
        </authorList>
    </citation>
    <scope>NUCLEOTIDE SEQUENCE [LARGE SCALE GENOMIC DNA]</scope>
    <source>
        <strain evidence="6 7">ACET-33324</strain>
    </source>
</reference>
<name>A0A0V8QDE5_9FIRM</name>
<dbReference type="Pfam" id="PF00072">
    <property type="entry name" value="Response_reg"/>
    <property type="match status" value="1"/>
</dbReference>
<accession>A0A0V8QDE5</accession>
<dbReference type="InterPro" id="IPR001789">
    <property type="entry name" value="Sig_transdc_resp-reg_receiver"/>
</dbReference>
<evidence type="ECO:0000256" key="3">
    <source>
        <dbReference type="PROSITE-ProRule" id="PRU00169"/>
    </source>
</evidence>
<evidence type="ECO:0000259" key="5">
    <source>
        <dbReference type="PROSITE" id="PS50930"/>
    </source>
</evidence>